<dbReference type="Pfam" id="PF12259">
    <property type="entry name" value="Baculo_F"/>
    <property type="match status" value="1"/>
</dbReference>
<keyword evidence="1" id="KW-0472">Membrane</keyword>
<accession>A0AAV1LNR2</accession>
<dbReference type="Gene3D" id="1.10.340.70">
    <property type="match status" value="1"/>
</dbReference>
<name>A0AAV1LNR2_9NEOP</name>
<feature type="transmembrane region" description="Helical" evidence="1">
    <location>
        <begin position="578"/>
        <end position="603"/>
    </location>
</feature>
<reference evidence="3 4" key="1">
    <citation type="submission" date="2023-11" db="EMBL/GenBank/DDBJ databases">
        <authorList>
            <person name="Hedman E."/>
            <person name="Englund M."/>
            <person name="Stromberg M."/>
            <person name="Nyberg Akerstrom W."/>
            <person name="Nylinder S."/>
            <person name="Jareborg N."/>
            <person name="Kallberg Y."/>
            <person name="Kronander E."/>
        </authorList>
    </citation>
    <scope>NUCLEOTIDE SEQUENCE [LARGE SCALE GENOMIC DNA]</scope>
</reference>
<dbReference type="InterPro" id="IPR041588">
    <property type="entry name" value="Integrase_H2C2"/>
</dbReference>
<comment type="caution">
    <text evidence="3">The sequence shown here is derived from an EMBL/GenBank/DDBJ whole genome shotgun (WGS) entry which is preliminary data.</text>
</comment>
<gene>
    <name evidence="3" type="ORF">PARMNEM_LOCUS15359</name>
</gene>
<sequence length="634" mass="72688">MYNRIKECYYWKNMRADIERYTQNCKLCQTNKPLRKINRTATAFCAIIIATGNGQYIERIDKSPGIFFDPVGTLRIINDQFHIVIPVDVHPIQHHLENIHEVFKIIRFQCHESADIDYTQCENMLQPLEALYNDILRDFNAISHIILNGMSKRSAWFSGIGTVFKHIFGTLDENDAENYNKAIHALFNNENKLAESTKKHILVSKSAISSVNKSLEELNDNQIKLNSVIELLSSTVKNASEMLNVLSFQTKLSNVLNTLLSNLLTMSFKVEDLLNSILFVITNTLHPSVLSPTQMYNDIISNLRIMPKYKDFPISLELSNIHTLIDISDLVCYYLDNKLIFIIKLPLVSLLKYNMYKNLPLPTPHAQDRTNSFAMIIPSEKFVALSKDKTSYVYLQELNNYKNIPTNTYLCDVVDVATISNNIPCEIEIMTKALISIPDNCPFRLISGDLDIWHKLYNNKWIFVQTKPTKLSVECSNNLTEYTLSGTGLLTIPPDCVAFHKNLKLEIKLYPSISVPGIYSDFNIINDSCCKLSNLNKFSFNLTSSINVKTMNLENLKSYNTDSDQIVKRLDTLESPNLYNVSFSIISLISVILCISIITYIICKRGKSFRDHFNFNKENTENHHHTDQPQLRIE</sequence>
<organism evidence="3 4">
    <name type="scientific">Parnassius mnemosyne</name>
    <name type="common">clouded apollo</name>
    <dbReference type="NCBI Taxonomy" id="213953"/>
    <lineage>
        <taxon>Eukaryota</taxon>
        <taxon>Metazoa</taxon>
        <taxon>Ecdysozoa</taxon>
        <taxon>Arthropoda</taxon>
        <taxon>Hexapoda</taxon>
        <taxon>Insecta</taxon>
        <taxon>Pterygota</taxon>
        <taxon>Neoptera</taxon>
        <taxon>Endopterygota</taxon>
        <taxon>Lepidoptera</taxon>
        <taxon>Glossata</taxon>
        <taxon>Ditrysia</taxon>
        <taxon>Papilionoidea</taxon>
        <taxon>Papilionidae</taxon>
        <taxon>Parnassiinae</taxon>
        <taxon>Parnassini</taxon>
        <taxon>Parnassius</taxon>
        <taxon>Driopa</taxon>
    </lineage>
</organism>
<dbReference type="Proteomes" id="UP001314205">
    <property type="component" value="Unassembled WGS sequence"/>
</dbReference>
<dbReference type="Pfam" id="PF17921">
    <property type="entry name" value="Integrase_H2C2"/>
    <property type="match status" value="1"/>
</dbReference>
<protein>
    <recommendedName>
        <fullName evidence="2">Integrase zinc-binding domain-containing protein</fullName>
    </recommendedName>
</protein>
<dbReference type="EMBL" id="CAVLGL010000093">
    <property type="protein sequence ID" value="CAK1595947.1"/>
    <property type="molecule type" value="Genomic_DNA"/>
</dbReference>
<evidence type="ECO:0000256" key="1">
    <source>
        <dbReference type="SAM" id="Phobius"/>
    </source>
</evidence>
<dbReference type="AlphaFoldDB" id="A0AAV1LNR2"/>
<evidence type="ECO:0000313" key="4">
    <source>
        <dbReference type="Proteomes" id="UP001314205"/>
    </source>
</evidence>
<keyword evidence="4" id="KW-1185">Reference proteome</keyword>
<evidence type="ECO:0000313" key="3">
    <source>
        <dbReference type="EMBL" id="CAK1595947.1"/>
    </source>
</evidence>
<keyword evidence="1" id="KW-1133">Transmembrane helix</keyword>
<feature type="domain" description="Integrase zinc-binding" evidence="2">
    <location>
        <begin position="1"/>
        <end position="33"/>
    </location>
</feature>
<dbReference type="InterPro" id="IPR022048">
    <property type="entry name" value="Envelope_fusion-like"/>
</dbReference>
<keyword evidence="1" id="KW-0812">Transmembrane</keyword>
<evidence type="ECO:0000259" key="2">
    <source>
        <dbReference type="Pfam" id="PF17921"/>
    </source>
</evidence>
<proteinExistence type="predicted"/>